<dbReference type="InterPro" id="IPR015914">
    <property type="entry name" value="PAPs_N"/>
</dbReference>
<comment type="caution">
    <text evidence="6">The sequence shown here is derived from an EMBL/GenBank/DDBJ whole genome shotgun (WGS) entry which is preliminary data.</text>
</comment>
<dbReference type="InterPro" id="IPR013783">
    <property type="entry name" value="Ig-like_fold"/>
</dbReference>
<dbReference type="Gene3D" id="2.60.40.10">
    <property type="entry name" value="Immunoglobulins"/>
    <property type="match status" value="1"/>
</dbReference>
<dbReference type="Pfam" id="PF00149">
    <property type="entry name" value="Metallophos"/>
    <property type="match status" value="1"/>
</dbReference>
<dbReference type="InterPro" id="IPR029052">
    <property type="entry name" value="Metallo-depent_PP-like"/>
</dbReference>
<dbReference type="GO" id="GO:0003993">
    <property type="term" value="F:acid phosphatase activity"/>
    <property type="evidence" value="ECO:0007669"/>
    <property type="project" value="InterPro"/>
</dbReference>
<dbReference type="EMBL" id="QUNS01000001">
    <property type="protein sequence ID" value="REH56204.1"/>
    <property type="molecule type" value="Genomic_DNA"/>
</dbReference>
<evidence type="ECO:0000256" key="2">
    <source>
        <dbReference type="SAM" id="SignalP"/>
    </source>
</evidence>
<dbReference type="InterPro" id="IPR026444">
    <property type="entry name" value="Secre_tail"/>
</dbReference>
<dbReference type="SUPFAM" id="SSF56300">
    <property type="entry name" value="Metallo-dependent phosphatases"/>
    <property type="match status" value="1"/>
</dbReference>
<feature type="domain" description="Secretion system C-terminal sorting" evidence="5">
    <location>
        <begin position="824"/>
        <end position="895"/>
    </location>
</feature>
<evidence type="ECO:0000259" key="4">
    <source>
        <dbReference type="Pfam" id="PF16656"/>
    </source>
</evidence>
<feature type="domain" description="Calcineurin-like phosphoesterase" evidence="3">
    <location>
        <begin position="141"/>
        <end position="295"/>
    </location>
</feature>
<evidence type="ECO:0000259" key="5">
    <source>
        <dbReference type="Pfam" id="PF18962"/>
    </source>
</evidence>
<dbReference type="Pfam" id="PF17957">
    <property type="entry name" value="Big_7"/>
    <property type="match status" value="1"/>
</dbReference>
<feature type="chain" id="PRO_5017717387" evidence="2">
    <location>
        <begin position="19"/>
        <end position="897"/>
    </location>
</feature>
<evidence type="ECO:0000256" key="1">
    <source>
        <dbReference type="ARBA" id="ARBA00022729"/>
    </source>
</evidence>
<protein>
    <submittedName>
        <fullName evidence="6">Putative secreted protein (Por secretion system target)</fullName>
    </submittedName>
</protein>
<dbReference type="Gene3D" id="3.60.21.10">
    <property type="match status" value="1"/>
</dbReference>
<dbReference type="Pfam" id="PF16656">
    <property type="entry name" value="Pur_ac_phosph_N"/>
    <property type="match status" value="1"/>
</dbReference>
<proteinExistence type="predicted"/>
<dbReference type="Gene3D" id="2.60.40.380">
    <property type="entry name" value="Purple acid phosphatase-like, N-terminal"/>
    <property type="match status" value="1"/>
</dbReference>
<dbReference type="SUPFAM" id="SSF49363">
    <property type="entry name" value="Purple acid phosphatase, N-terminal domain"/>
    <property type="match status" value="1"/>
</dbReference>
<evidence type="ECO:0000313" key="7">
    <source>
        <dbReference type="Proteomes" id="UP000256884"/>
    </source>
</evidence>
<dbReference type="Proteomes" id="UP000256884">
    <property type="component" value="Unassembled WGS sequence"/>
</dbReference>
<dbReference type="OrthoDB" id="9804511at2"/>
<dbReference type="NCBIfam" id="TIGR04183">
    <property type="entry name" value="Por_Secre_tail"/>
    <property type="match status" value="1"/>
</dbReference>
<gene>
    <name evidence="6" type="ORF">C7448_101239</name>
</gene>
<sequence>MKKTILTLLLLAVLSTYASNDKYRLIITDNPATTIMIGWNQISGSNPIVYYGTTDNGTNWSNYPNSKSVDRSVSYKGMSNTFAKLTGLNPNTNYYFVIKDSQGVSSRFWFKTAPSTNDKMSFIAGGDSRNNRTPRRNANLLVSKLKPTAVFFGGDMTNGDSSSEWQDWFYDWQYTIANDGRMFPIVPTRGNHEGSNNSIYNLFNVPSTSVYYDITFGNNLYTIYTLNSEISAGGSQYSWLSQKLNTNNSIWKSAQYHKPMRPHVSSKSEGNDEYSSWSQLFYDKGVNLVFESDSHTVKTTWPVKPCSSGSNCDEGFVRDDANGTIYVGEGCWGAPLRSSNDSKNWTRDASTFNQFKWIFVEESKIEVRTIKVDNANSVGSVSNQNPFTIPSNLDIWNPSNGSVVTIISSNVSYPEVTITSPSSGSSHTVNTPVTISATANDSDGTISSVKFYVNNSLVESDTSAPYSYNWTPSVDNQSYAITSKATDNDGYETTSEEITVFVGNVSKTVTSTINSTNDDAEQYQSSGQMYMNSSDLELVYDGSSKGNQHVGMLFRNLNIPANATVTNAYIQFTTDETNSGSTSLAIKIQDSSNAPDITSQSYNITSRSYYSQSVAWNPSSWSSVGASGTAQRTPDLKSLVQYVVNKSNWATGNSMMFYISGTGERTAESYDGTSASAPKLVITYSTGNPDNGDGGGETPNCEDVNVIITFDKYSSETSWNLKDSTGQTVMSGEDYTEGNGEAITVSKCLPVGCYDFTINDTYGDGICCSYGNGSYKITNSNNDTLASGGNFDSSETKQVCLNTSAKTQLRSKQKKATNNSKISIYPNPTIDRVYIKGGKNTIFWIAKIVDVSGRKVIETPVINNSIDISTISSNSIYIVEIYDELGEKKISKKIIKK</sequence>
<dbReference type="InterPro" id="IPR008963">
    <property type="entry name" value="Purple_acid_Pase-like_N"/>
</dbReference>
<name>A0A3E0IBU0_9FLAO</name>
<evidence type="ECO:0000259" key="3">
    <source>
        <dbReference type="Pfam" id="PF00149"/>
    </source>
</evidence>
<accession>A0A3E0IBU0</accession>
<dbReference type="GO" id="GO:0046872">
    <property type="term" value="F:metal ion binding"/>
    <property type="evidence" value="ECO:0007669"/>
    <property type="project" value="InterPro"/>
</dbReference>
<keyword evidence="7" id="KW-1185">Reference proteome</keyword>
<dbReference type="Pfam" id="PF18962">
    <property type="entry name" value="Por_Secre_tail"/>
    <property type="match status" value="1"/>
</dbReference>
<evidence type="ECO:0000313" key="6">
    <source>
        <dbReference type="EMBL" id="REH56204.1"/>
    </source>
</evidence>
<organism evidence="6 7">
    <name type="scientific">Tenacibaculum gallaicum</name>
    <dbReference type="NCBI Taxonomy" id="561505"/>
    <lineage>
        <taxon>Bacteria</taxon>
        <taxon>Pseudomonadati</taxon>
        <taxon>Bacteroidota</taxon>
        <taxon>Flavobacteriia</taxon>
        <taxon>Flavobacteriales</taxon>
        <taxon>Flavobacteriaceae</taxon>
        <taxon>Tenacibaculum</taxon>
    </lineage>
</organism>
<feature type="signal peptide" evidence="2">
    <location>
        <begin position="1"/>
        <end position="18"/>
    </location>
</feature>
<dbReference type="InterPro" id="IPR004843">
    <property type="entry name" value="Calcineurin-like_PHP"/>
</dbReference>
<reference evidence="6 7" key="1">
    <citation type="submission" date="2018-08" db="EMBL/GenBank/DDBJ databases">
        <title>Genomic Encyclopedia of Type Strains, Phase IV (KMG-IV): sequencing the most valuable type-strain genomes for metagenomic binning, comparative biology and taxonomic classification.</title>
        <authorList>
            <person name="Goeker M."/>
        </authorList>
    </citation>
    <scope>NUCLEOTIDE SEQUENCE [LARGE SCALE GENOMIC DNA]</scope>
    <source>
        <strain evidence="6 7">DSM 18841</strain>
    </source>
</reference>
<dbReference type="AlphaFoldDB" id="A0A3E0IBU0"/>
<feature type="domain" description="Purple acid phosphatase N-terminal" evidence="4">
    <location>
        <begin position="24"/>
        <end position="112"/>
    </location>
</feature>
<keyword evidence="1 2" id="KW-0732">Signal</keyword>
<dbReference type="RefSeq" id="WP_115899534.1">
    <property type="nucleotide sequence ID" value="NZ_QUNS01000001.1"/>
</dbReference>